<keyword evidence="3" id="KW-1185">Reference proteome</keyword>
<feature type="signal peptide" evidence="1">
    <location>
        <begin position="1"/>
        <end position="17"/>
    </location>
</feature>
<reference evidence="2" key="1">
    <citation type="journal article" date="2019" name="PLoS Negl. Trop. Dis.">
        <title>Revisiting the worldwide diversity of Leptospira species in the environment.</title>
        <authorList>
            <person name="Vincent A.T."/>
            <person name="Schiettekatte O."/>
            <person name="Bourhy P."/>
            <person name="Veyrier F.J."/>
            <person name="Picardeau M."/>
        </authorList>
    </citation>
    <scope>NUCLEOTIDE SEQUENCE [LARGE SCALE GENOMIC DNA]</scope>
    <source>
        <strain evidence="2">201702422</strain>
    </source>
</reference>
<sequence>MKWIITLFLFCFQNCIAGPSFHGLGNMSSAGNNKRVYYDEKTGNFETIANFRGNIVKLGTVVPDKTQNLDPKLKKKRICETTDTDLVKTFDLIDENTIVSVYESSGFICIEYY</sequence>
<dbReference type="EMBL" id="RQGP01000023">
    <property type="protein sequence ID" value="TGL88629.1"/>
    <property type="molecule type" value="Genomic_DNA"/>
</dbReference>
<name>A0A4Z1A4K3_9LEPT</name>
<dbReference type="OrthoDB" id="337722at2"/>
<keyword evidence="1" id="KW-0732">Signal</keyword>
<dbReference type="Proteomes" id="UP000298263">
    <property type="component" value="Unassembled WGS sequence"/>
</dbReference>
<proteinExistence type="predicted"/>
<dbReference type="AlphaFoldDB" id="A0A4Z1A4K3"/>
<evidence type="ECO:0000256" key="1">
    <source>
        <dbReference type="SAM" id="SignalP"/>
    </source>
</evidence>
<comment type="caution">
    <text evidence="2">The sequence shown here is derived from an EMBL/GenBank/DDBJ whole genome shotgun (WGS) entry which is preliminary data.</text>
</comment>
<accession>A0A4Z1A4K3</accession>
<dbReference type="RefSeq" id="WP_135585153.1">
    <property type="nucleotide sequence ID" value="NZ_RQGO01000012.1"/>
</dbReference>
<organism evidence="2 3">
    <name type="scientific">Leptospira congkakensis</name>
    <dbReference type="NCBI Taxonomy" id="2484932"/>
    <lineage>
        <taxon>Bacteria</taxon>
        <taxon>Pseudomonadati</taxon>
        <taxon>Spirochaetota</taxon>
        <taxon>Spirochaetia</taxon>
        <taxon>Leptospirales</taxon>
        <taxon>Leptospiraceae</taxon>
        <taxon>Leptospira</taxon>
    </lineage>
</organism>
<protein>
    <submittedName>
        <fullName evidence="2">Uncharacterized protein</fullName>
    </submittedName>
</protein>
<evidence type="ECO:0000313" key="2">
    <source>
        <dbReference type="EMBL" id="TGL88629.1"/>
    </source>
</evidence>
<evidence type="ECO:0000313" key="3">
    <source>
        <dbReference type="Proteomes" id="UP000298263"/>
    </source>
</evidence>
<gene>
    <name evidence="2" type="ORF">EHQ69_14355</name>
</gene>
<feature type="chain" id="PRO_5043205023" evidence="1">
    <location>
        <begin position="18"/>
        <end position="113"/>
    </location>
</feature>